<feature type="transmembrane region" description="Helical" evidence="6">
    <location>
        <begin position="123"/>
        <end position="143"/>
    </location>
</feature>
<feature type="domain" description="EamA" evidence="7">
    <location>
        <begin position="159"/>
        <end position="289"/>
    </location>
</feature>
<evidence type="ECO:0000313" key="8">
    <source>
        <dbReference type="EMBL" id="MEN2751946.1"/>
    </source>
</evidence>
<evidence type="ECO:0000313" key="9">
    <source>
        <dbReference type="Proteomes" id="UP001461960"/>
    </source>
</evidence>
<evidence type="ECO:0000256" key="3">
    <source>
        <dbReference type="ARBA" id="ARBA00022692"/>
    </source>
</evidence>
<sequence length="300" mass="32385">MTKRDLIIFFTLSFMWSLSFIFYRVGVPEFGSIAFASLRVLFAGFTMLVFVLISLENRRGIRENWKLLTVVGLVSTAIPFVLFSFSAQSVNAGVLAVLNASVPMMSGFIASTFFNDKLSKKQILGLFIGLVGVVILMSESLFAGSESDTSLLEGLLPMGYALLGCVGYATGANITKNYLQGLSPIAITAGSTIIASMVMLPIGLYEFPYGKSISLQAWVSVICIGVFSTAIALIFMNQLIKNIGPMRATSITLVIPIFAIFFGYVLLGEALDLGAIIGSAVILFGTYLSLNISFKKMLRS</sequence>
<dbReference type="PANTHER" id="PTHR32322:SF2">
    <property type="entry name" value="EAMA DOMAIN-CONTAINING PROTEIN"/>
    <property type="match status" value="1"/>
</dbReference>
<proteinExistence type="inferred from homology"/>
<feature type="transmembrane region" description="Helical" evidence="6">
    <location>
        <begin position="93"/>
        <end position="114"/>
    </location>
</feature>
<feature type="transmembrane region" description="Helical" evidence="6">
    <location>
        <begin position="33"/>
        <end position="55"/>
    </location>
</feature>
<keyword evidence="5 6" id="KW-0472">Membrane</keyword>
<organism evidence="8 9">
    <name type="scientific">Psychrobacter saeujeotis</name>
    <dbReference type="NCBI Taxonomy" id="3143436"/>
    <lineage>
        <taxon>Bacteria</taxon>
        <taxon>Pseudomonadati</taxon>
        <taxon>Pseudomonadota</taxon>
        <taxon>Gammaproteobacteria</taxon>
        <taxon>Moraxellales</taxon>
        <taxon>Moraxellaceae</taxon>
        <taxon>Psychrobacter</taxon>
    </lineage>
</organism>
<comment type="caution">
    <text evidence="8">The sequence shown here is derived from an EMBL/GenBank/DDBJ whole genome shotgun (WGS) entry which is preliminary data.</text>
</comment>
<evidence type="ECO:0000256" key="4">
    <source>
        <dbReference type="ARBA" id="ARBA00022989"/>
    </source>
</evidence>
<dbReference type="Pfam" id="PF00892">
    <property type="entry name" value="EamA"/>
    <property type="match status" value="2"/>
</dbReference>
<feature type="transmembrane region" description="Helical" evidence="6">
    <location>
        <begin position="217"/>
        <end position="236"/>
    </location>
</feature>
<dbReference type="InterPro" id="IPR000620">
    <property type="entry name" value="EamA_dom"/>
</dbReference>
<accession>A0ABU9X974</accession>
<feature type="transmembrane region" description="Helical" evidence="6">
    <location>
        <begin position="7"/>
        <end position="27"/>
    </location>
</feature>
<dbReference type="SUPFAM" id="SSF103481">
    <property type="entry name" value="Multidrug resistance efflux transporter EmrE"/>
    <property type="match status" value="2"/>
</dbReference>
<dbReference type="RefSeq" id="WP_299218474.1">
    <property type="nucleotide sequence ID" value="NZ_JBDGHN010000005.1"/>
</dbReference>
<feature type="transmembrane region" description="Helical" evidence="6">
    <location>
        <begin position="67"/>
        <end position="87"/>
    </location>
</feature>
<protein>
    <submittedName>
        <fullName evidence="8">DMT family transporter</fullName>
    </submittedName>
</protein>
<name>A0ABU9X974_9GAMM</name>
<dbReference type="Proteomes" id="UP001461960">
    <property type="component" value="Unassembled WGS sequence"/>
</dbReference>
<comment type="similarity">
    <text evidence="2">Belongs to the EamA transporter family.</text>
</comment>
<comment type="subcellular location">
    <subcellularLocation>
        <location evidence="1">Membrane</location>
        <topology evidence="1">Multi-pass membrane protein</topology>
    </subcellularLocation>
</comment>
<feature type="transmembrane region" description="Helical" evidence="6">
    <location>
        <begin position="155"/>
        <end position="174"/>
    </location>
</feature>
<dbReference type="PANTHER" id="PTHR32322">
    <property type="entry name" value="INNER MEMBRANE TRANSPORTER"/>
    <property type="match status" value="1"/>
</dbReference>
<feature type="transmembrane region" description="Helical" evidence="6">
    <location>
        <begin position="273"/>
        <end position="294"/>
    </location>
</feature>
<feature type="transmembrane region" description="Helical" evidence="6">
    <location>
        <begin position="186"/>
        <end position="205"/>
    </location>
</feature>
<evidence type="ECO:0000256" key="6">
    <source>
        <dbReference type="SAM" id="Phobius"/>
    </source>
</evidence>
<evidence type="ECO:0000256" key="1">
    <source>
        <dbReference type="ARBA" id="ARBA00004141"/>
    </source>
</evidence>
<evidence type="ECO:0000256" key="5">
    <source>
        <dbReference type="ARBA" id="ARBA00023136"/>
    </source>
</evidence>
<dbReference type="InterPro" id="IPR037185">
    <property type="entry name" value="EmrE-like"/>
</dbReference>
<keyword evidence="4 6" id="KW-1133">Transmembrane helix</keyword>
<evidence type="ECO:0000256" key="2">
    <source>
        <dbReference type="ARBA" id="ARBA00007362"/>
    </source>
</evidence>
<evidence type="ECO:0000259" key="7">
    <source>
        <dbReference type="Pfam" id="PF00892"/>
    </source>
</evidence>
<feature type="domain" description="EamA" evidence="7">
    <location>
        <begin position="7"/>
        <end position="137"/>
    </location>
</feature>
<dbReference type="InterPro" id="IPR050638">
    <property type="entry name" value="AA-Vitamin_Transporters"/>
</dbReference>
<feature type="transmembrane region" description="Helical" evidence="6">
    <location>
        <begin position="248"/>
        <end position="267"/>
    </location>
</feature>
<dbReference type="EMBL" id="JBDGHN010000005">
    <property type="protein sequence ID" value="MEN2751946.1"/>
    <property type="molecule type" value="Genomic_DNA"/>
</dbReference>
<keyword evidence="3 6" id="KW-0812">Transmembrane</keyword>
<reference evidence="8 9" key="1">
    <citation type="submission" date="2024-05" db="EMBL/GenBank/DDBJ databases">
        <authorList>
            <person name="Kim H.-Y."/>
            <person name="Kim E."/>
            <person name="Cai Y."/>
            <person name="Yang S.-M."/>
            <person name="Lee W."/>
        </authorList>
    </citation>
    <scope>NUCLEOTIDE SEQUENCE [LARGE SCALE GENOMIC DNA]</scope>
    <source>
        <strain evidence="8 9">FBL11</strain>
    </source>
</reference>
<keyword evidence="9" id="KW-1185">Reference proteome</keyword>
<dbReference type="Gene3D" id="1.10.3730.20">
    <property type="match status" value="1"/>
</dbReference>
<gene>
    <name evidence="8" type="ORF">AAIR29_09915</name>
</gene>